<dbReference type="RefSeq" id="XP_045099276.1">
    <property type="nucleotide sequence ID" value="XM_045244540.1"/>
</dbReference>
<evidence type="ECO:0000313" key="2">
    <source>
        <dbReference type="Proteomes" id="UP000008549"/>
    </source>
</evidence>
<keyword evidence="2" id="KW-1185">Reference proteome</keyword>
<sequence length="43" mass="4845">MVSNQPSSSNSAPDTPFIVFDEDYVSELRARFIDRIDPARSTL</sequence>
<dbReference type="GeneID" id="68917539"/>
<organism evidence="1 2">
    <name type="scientific">Caenorhabditis briggsae</name>
    <dbReference type="NCBI Taxonomy" id="6238"/>
    <lineage>
        <taxon>Eukaryota</taxon>
        <taxon>Metazoa</taxon>
        <taxon>Ecdysozoa</taxon>
        <taxon>Nematoda</taxon>
        <taxon>Chromadorea</taxon>
        <taxon>Rhabditida</taxon>
        <taxon>Rhabditina</taxon>
        <taxon>Rhabditomorpha</taxon>
        <taxon>Rhabditoidea</taxon>
        <taxon>Rhabditidae</taxon>
        <taxon>Peloderinae</taxon>
        <taxon>Caenorhabditis</taxon>
    </lineage>
</organism>
<dbReference type="CTD" id="68917539"/>
<dbReference type="HOGENOM" id="CLU_3242649_0_0_1"/>
<dbReference type="EMBL" id="HE600962">
    <property type="protein sequence ID" value="CAR99715.1"/>
    <property type="molecule type" value="Genomic_DNA"/>
</dbReference>
<dbReference type="AlphaFoldDB" id="B6III5"/>
<accession>B6III5</accession>
<dbReference type="Proteomes" id="UP000008549">
    <property type="component" value="Unassembled WGS sequence"/>
</dbReference>
<evidence type="ECO:0000313" key="1">
    <source>
        <dbReference type="EMBL" id="CAR99715.1"/>
    </source>
</evidence>
<proteinExistence type="predicted"/>
<dbReference type="InParanoid" id="B6III5"/>
<name>B6III5_CAEBR</name>
<gene>
    <name evidence="1" type="ORF">CBG26057</name>
    <name evidence="1" type="ORF">CBG_26057</name>
</gene>
<reference evidence="1 2" key="2">
    <citation type="journal article" date="2011" name="PLoS Genet.">
        <title>Caenorhabditis briggsae recombinant inbred line genotypes reveal inter-strain incompatibility and the evolution of recombination.</title>
        <authorList>
            <person name="Ross J.A."/>
            <person name="Koboldt D.C."/>
            <person name="Staisch J.E."/>
            <person name="Chamberlin H.M."/>
            <person name="Gupta B.P."/>
            <person name="Miller R.D."/>
            <person name="Baird S.E."/>
            <person name="Haag E.S."/>
        </authorList>
    </citation>
    <scope>NUCLEOTIDE SEQUENCE [LARGE SCALE GENOMIC DNA]</scope>
    <source>
        <strain evidence="1 2">AF16</strain>
    </source>
</reference>
<reference evidence="1 2" key="1">
    <citation type="journal article" date="2003" name="PLoS Biol.">
        <title>The genome sequence of Caenorhabditis briggsae: a platform for comparative genomics.</title>
        <authorList>
            <person name="Stein L.D."/>
            <person name="Bao Z."/>
            <person name="Blasiar D."/>
            <person name="Blumenthal T."/>
            <person name="Brent M.R."/>
            <person name="Chen N."/>
            <person name="Chinwalla A."/>
            <person name="Clarke L."/>
            <person name="Clee C."/>
            <person name="Coghlan A."/>
            <person name="Coulson A."/>
            <person name="D'Eustachio P."/>
            <person name="Fitch D.H."/>
            <person name="Fulton L.A."/>
            <person name="Fulton R.E."/>
            <person name="Griffiths-Jones S."/>
            <person name="Harris T.W."/>
            <person name="Hillier L.W."/>
            <person name="Kamath R."/>
            <person name="Kuwabara P.E."/>
            <person name="Mardis E.R."/>
            <person name="Marra M.A."/>
            <person name="Miner T.L."/>
            <person name="Minx P."/>
            <person name="Mullikin J.C."/>
            <person name="Plumb R.W."/>
            <person name="Rogers J."/>
            <person name="Schein J.E."/>
            <person name="Sohrmann M."/>
            <person name="Spieth J."/>
            <person name="Stajich J.E."/>
            <person name="Wei C."/>
            <person name="Willey D."/>
            <person name="Wilson R.K."/>
            <person name="Durbin R."/>
            <person name="Waterston R.H."/>
        </authorList>
    </citation>
    <scope>NUCLEOTIDE SEQUENCE [LARGE SCALE GENOMIC DNA]</scope>
    <source>
        <strain evidence="1 2">AF16</strain>
    </source>
</reference>
<protein>
    <submittedName>
        <fullName evidence="1">Protein CBG26057</fullName>
    </submittedName>
</protein>
<dbReference type="KEGG" id="cbr:CBG_26057"/>